<comment type="caution">
    <text evidence="1">The sequence shown here is derived from an EMBL/GenBank/DDBJ whole genome shotgun (WGS) entry which is preliminary data.</text>
</comment>
<keyword evidence="2" id="KW-1185">Reference proteome</keyword>
<evidence type="ECO:0000313" key="1">
    <source>
        <dbReference type="EMBL" id="MFF0545713.1"/>
    </source>
</evidence>
<dbReference type="RefSeq" id="WP_387702131.1">
    <property type="nucleotide sequence ID" value="NZ_JBIAMX010000016.1"/>
</dbReference>
<dbReference type="EMBL" id="JBIAMX010000016">
    <property type="protein sequence ID" value="MFF0545713.1"/>
    <property type="molecule type" value="Genomic_DNA"/>
</dbReference>
<sequence length="108" mass="11758">MVGDNENENYENDVTGFRRSEYTERARDILRCGAVPADAWTADLIVRLVGAARECARCGIPIGVAWTAAEEGFFLGDPGDDDEHLLRLRVVVAESIFRGYGSADAAGH</sequence>
<gene>
    <name evidence="1" type="ORF">ACFYTF_23020</name>
</gene>
<dbReference type="Proteomes" id="UP001601444">
    <property type="component" value="Unassembled WGS sequence"/>
</dbReference>
<name>A0ABW6PU42_9NOCA</name>
<evidence type="ECO:0000313" key="2">
    <source>
        <dbReference type="Proteomes" id="UP001601444"/>
    </source>
</evidence>
<organism evidence="1 2">
    <name type="scientific">Nocardia thailandica</name>
    <dbReference type="NCBI Taxonomy" id="257275"/>
    <lineage>
        <taxon>Bacteria</taxon>
        <taxon>Bacillati</taxon>
        <taxon>Actinomycetota</taxon>
        <taxon>Actinomycetes</taxon>
        <taxon>Mycobacteriales</taxon>
        <taxon>Nocardiaceae</taxon>
        <taxon>Nocardia</taxon>
    </lineage>
</organism>
<reference evidence="1 2" key="1">
    <citation type="submission" date="2024-10" db="EMBL/GenBank/DDBJ databases">
        <title>The Natural Products Discovery Center: Release of the First 8490 Sequenced Strains for Exploring Actinobacteria Biosynthetic Diversity.</title>
        <authorList>
            <person name="Kalkreuter E."/>
            <person name="Kautsar S.A."/>
            <person name="Yang D."/>
            <person name="Bader C.D."/>
            <person name="Teijaro C.N."/>
            <person name="Fluegel L."/>
            <person name="Davis C.M."/>
            <person name="Simpson J.R."/>
            <person name="Lauterbach L."/>
            <person name="Steele A.D."/>
            <person name="Gui C."/>
            <person name="Meng S."/>
            <person name="Li G."/>
            <person name="Viehrig K."/>
            <person name="Ye F."/>
            <person name="Su P."/>
            <person name="Kiefer A.F."/>
            <person name="Nichols A."/>
            <person name="Cepeda A.J."/>
            <person name="Yan W."/>
            <person name="Fan B."/>
            <person name="Jiang Y."/>
            <person name="Adhikari A."/>
            <person name="Zheng C.-J."/>
            <person name="Schuster L."/>
            <person name="Cowan T.M."/>
            <person name="Smanski M.J."/>
            <person name="Chevrette M.G."/>
            <person name="De Carvalho L.P.S."/>
            <person name="Shen B."/>
        </authorList>
    </citation>
    <scope>NUCLEOTIDE SEQUENCE [LARGE SCALE GENOMIC DNA]</scope>
    <source>
        <strain evidence="1 2">NPDC004045</strain>
    </source>
</reference>
<protein>
    <submittedName>
        <fullName evidence="1">Uncharacterized protein</fullName>
    </submittedName>
</protein>
<proteinExistence type="predicted"/>
<accession>A0ABW6PU42</accession>